<protein>
    <recommendedName>
        <fullName evidence="2">YcxB-like C-terminal domain-containing protein</fullName>
    </recommendedName>
</protein>
<organism evidence="3 4">
    <name type="scientific">Flavobacterium okayamense</name>
    <dbReference type="NCBI Taxonomy" id="2830782"/>
    <lineage>
        <taxon>Bacteria</taxon>
        <taxon>Pseudomonadati</taxon>
        <taxon>Bacteroidota</taxon>
        <taxon>Flavobacteriia</taxon>
        <taxon>Flavobacteriales</taxon>
        <taxon>Flavobacteriaceae</taxon>
        <taxon>Flavobacterium</taxon>
    </lineage>
</organism>
<name>A0ABM7S446_9FLAO</name>
<keyword evidence="1" id="KW-0472">Membrane</keyword>
<feature type="transmembrane region" description="Helical" evidence="1">
    <location>
        <begin position="29"/>
        <end position="46"/>
    </location>
</feature>
<evidence type="ECO:0000256" key="1">
    <source>
        <dbReference type="SAM" id="Phobius"/>
    </source>
</evidence>
<proteinExistence type="predicted"/>
<reference evidence="3 4" key="1">
    <citation type="submission" date="2021-06" db="EMBL/GenBank/DDBJ databases">
        <title>Whole genome sequences of Flavobacterium sp. KK2020170 and assembly.</title>
        <authorList>
            <person name="Kitahara K."/>
            <person name="Miyoshi S."/>
            <person name="Uesaka K."/>
        </authorList>
    </citation>
    <scope>NUCLEOTIDE SEQUENCE [LARGE SCALE GENOMIC DNA]</scope>
    <source>
        <strain evidence="3 4">KK2020170</strain>
    </source>
</reference>
<keyword evidence="1" id="KW-0812">Transmembrane</keyword>
<accession>A0ABM7S446</accession>
<evidence type="ECO:0000313" key="4">
    <source>
        <dbReference type="Proteomes" id="UP000825258"/>
    </source>
</evidence>
<keyword evidence="1" id="KW-1133">Transmembrane helix</keyword>
<dbReference type="EMBL" id="AP024749">
    <property type="protein sequence ID" value="BCY28285.1"/>
    <property type="molecule type" value="Genomic_DNA"/>
</dbReference>
<gene>
    <name evidence="3" type="ORF">KK2020170_11530</name>
</gene>
<evidence type="ECO:0000259" key="2">
    <source>
        <dbReference type="Pfam" id="PF14317"/>
    </source>
</evidence>
<evidence type="ECO:0000313" key="3">
    <source>
        <dbReference type="EMBL" id="BCY28285.1"/>
    </source>
</evidence>
<dbReference type="Proteomes" id="UP000825258">
    <property type="component" value="Chromosome"/>
</dbReference>
<dbReference type="InterPro" id="IPR025588">
    <property type="entry name" value="YcxB-like_C"/>
</dbReference>
<feature type="domain" description="YcxB-like C-terminal" evidence="2">
    <location>
        <begin position="95"/>
        <end position="154"/>
    </location>
</feature>
<feature type="transmembrane region" description="Helical" evidence="1">
    <location>
        <begin position="52"/>
        <end position="74"/>
    </location>
</feature>
<sequence>MNQDIIVTPTFDIKSTFKASLLVFKNQKIALYGIAILLFLILNFYLKDALDLINLWVPLLVFILFISFTIYSIYKTSKRQIQENPRLKEKIIYILNEDYFQEKGETFEVKHFWKDIFKVVEKNEFFLIYTYKNRANFIKKSDLRNNQLNDLKELFNSLNIKKSLK</sequence>
<keyword evidence="4" id="KW-1185">Reference proteome</keyword>
<dbReference type="Pfam" id="PF14317">
    <property type="entry name" value="YcxB"/>
    <property type="match status" value="1"/>
</dbReference>
<dbReference type="RefSeq" id="WP_221259888.1">
    <property type="nucleotide sequence ID" value="NZ_AP024749.1"/>
</dbReference>